<evidence type="ECO:0000313" key="3">
    <source>
        <dbReference type="EMBL" id="CAD7084302.1"/>
    </source>
</evidence>
<keyword evidence="4" id="KW-1185">Reference proteome</keyword>
<dbReference type="InterPro" id="IPR022194">
    <property type="entry name" value="DUF3719"/>
</dbReference>
<dbReference type="AlphaFoldDB" id="A0A7R8YT37"/>
<proteinExistence type="inferred from homology"/>
<dbReference type="EMBL" id="LR899011">
    <property type="protein sequence ID" value="CAD7084302.1"/>
    <property type="molecule type" value="Genomic_DNA"/>
</dbReference>
<dbReference type="InterPro" id="IPR039630">
    <property type="entry name" value="FAM149"/>
</dbReference>
<feature type="domain" description="DUF3719" evidence="2">
    <location>
        <begin position="71"/>
        <end position="96"/>
    </location>
</feature>
<dbReference type="Proteomes" id="UP000594454">
    <property type="component" value="Chromosome 3"/>
</dbReference>
<dbReference type="InParanoid" id="A0A7R8YT37"/>
<comment type="similarity">
    <text evidence="1">Belongs to the FAM149 family.</text>
</comment>
<evidence type="ECO:0000313" key="4">
    <source>
        <dbReference type="Proteomes" id="UP000594454"/>
    </source>
</evidence>
<protein>
    <recommendedName>
        <fullName evidence="2">DUF3719 domain-containing protein</fullName>
    </recommendedName>
</protein>
<dbReference type="OrthoDB" id="2134133at2759"/>
<sequence>MSAVTITRTYDESLASSDSDDYHKILYSSSSHDRSSVGSIPWAEDAIKQNQLEWERIERMFFGEEALPDNDPELRREIIEWTTAFPHLRVVGKKFDFHESEGENSDHTVEDDQKSSANNFNGSFIIHPEAKSIFMDMDLSRLLEKDLRINSVPMISRRRQFTDLNNIQSNGIAWSSKSISRSLEQPGLSSGQSVRRQIFPSNSSNAITSLGISTIPTAPKTLTTTSKSARIVRMPPIMNLILPSQSKYLATGSPATHFIFSAKNSNVAKGSRGSCTRAQDPIVLPILKLNRREFISEGRANRSISAAANDRGLRAIYLSNSASKLKTSK</sequence>
<evidence type="ECO:0000259" key="2">
    <source>
        <dbReference type="Pfam" id="PF12516"/>
    </source>
</evidence>
<reference evidence="3 4" key="1">
    <citation type="submission" date="2020-11" db="EMBL/GenBank/DDBJ databases">
        <authorList>
            <person name="Wallbank WR R."/>
            <person name="Pardo Diaz C."/>
            <person name="Kozak K."/>
            <person name="Martin S."/>
            <person name="Jiggins C."/>
            <person name="Moest M."/>
            <person name="Warren A I."/>
            <person name="Generalovic N T."/>
            <person name="Byers J.R.P. K."/>
            <person name="Montejo-Kovacevich G."/>
            <person name="Yen C E."/>
        </authorList>
    </citation>
    <scope>NUCLEOTIDE SEQUENCE [LARGE SCALE GENOMIC DNA]</scope>
</reference>
<dbReference type="Pfam" id="PF12516">
    <property type="entry name" value="DUF3719"/>
    <property type="match status" value="1"/>
</dbReference>
<name>A0A7R8YT37_HERIL</name>
<organism evidence="3 4">
    <name type="scientific">Hermetia illucens</name>
    <name type="common">Black soldier fly</name>
    <dbReference type="NCBI Taxonomy" id="343691"/>
    <lineage>
        <taxon>Eukaryota</taxon>
        <taxon>Metazoa</taxon>
        <taxon>Ecdysozoa</taxon>
        <taxon>Arthropoda</taxon>
        <taxon>Hexapoda</taxon>
        <taxon>Insecta</taxon>
        <taxon>Pterygota</taxon>
        <taxon>Neoptera</taxon>
        <taxon>Endopterygota</taxon>
        <taxon>Diptera</taxon>
        <taxon>Brachycera</taxon>
        <taxon>Stratiomyomorpha</taxon>
        <taxon>Stratiomyidae</taxon>
        <taxon>Hermetiinae</taxon>
        <taxon>Hermetia</taxon>
    </lineage>
</organism>
<accession>A0A7R8YT37</accession>
<evidence type="ECO:0000256" key="1">
    <source>
        <dbReference type="ARBA" id="ARBA00008309"/>
    </source>
</evidence>
<gene>
    <name evidence="3" type="ORF">HERILL_LOCUS7200</name>
</gene>
<dbReference type="PANTHER" id="PTHR31997:SF1">
    <property type="entry name" value="AGAP003710-PA"/>
    <property type="match status" value="1"/>
</dbReference>
<dbReference type="PANTHER" id="PTHR31997">
    <property type="entry name" value="AGAP003710-PA"/>
    <property type="match status" value="1"/>
</dbReference>